<dbReference type="InterPro" id="IPR011009">
    <property type="entry name" value="Kinase-like_dom_sf"/>
</dbReference>
<dbReference type="AlphaFoldDB" id="A0A9P3UMZ7"/>
<dbReference type="GO" id="GO:0005737">
    <property type="term" value="C:cytoplasm"/>
    <property type="evidence" value="ECO:0007669"/>
    <property type="project" value="TreeGrafter"/>
</dbReference>
<dbReference type="SUPFAM" id="SSF56112">
    <property type="entry name" value="Protein kinase-like (PK-like)"/>
    <property type="match status" value="1"/>
</dbReference>
<gene>
    <name evidence="3" type="primary">CEX1</name>
    <name evidence="3" type="ORF">LshimejAT787_0403510</name>
</gene>
<evidence type="ECO:0000313" key="4">
    <source>
        <dbReference type="Proteomes" id="UP001063166"/>
    </source>
</evidence>
<evidence type="ECO:0000256" key="1">
    <source>
        <dbReference type="SAM" id="MobiDB-lite"/>
    </source>
</evidence>
<feature type="compositionally biased region" description="Low complexity" evidence="1">
    <location>
        <begin position="801"/>
        <end position="813"/>
    </location>
</feature>
<comment type="caution">
    <text evidence="3">The sequence shown here is derived from an EMBL/GenBank/DDBJ whole genome shotgun (WGS) entry which is preliminary data.</text>
</comment>
<feature type="compositionally biased region" description="Polar residues" evidence="1">
    <location>
        <begin position="764"/>
        <end position="778"/>
    </location>
</feature>
<dbReference type="Gene3D" id="1.10.510.10">
    <property type="entry name" value="Transferase(Phosphotransferase) domain 1"/>
    <property type="match status" value="1"/>
</dbReference>
<dbReference type="PROSITE" id="PS50011">
    <property type="entry name" value="PROTEIN_KINASE_DOM"/>
    <property type="match status" value="1"/>
</dbReference>
<dbReference type="GO" id="GO:0005524">
    <property type="term" value="F:ATP binding"/>
    <property type="evidence" value="ECO:0007669"/>
    <property type="project" value="InterPro"/>
</dbReference>
<dbReference type="Proteomes" id="UP001063166">
    <property type="component" value="Unassembled WGS sequence"/>
</dbReference>
<feature type="compositionally biased region" description="Basic and acidic residues" evidence="1">
    <location>
        <begin position="814"/>
        <end position="847"/>
    </location>
</feature>
<dbReference type="InterPro" id="IPR051177">
    <property type="entry name" value="CIK-Related_Protein"/>
</dbReference>
<dbReference type="InterPro" id="IPR011989">
    <property type="entry name" value="ARM-like"/>
</dbReference>
<dbReference type="Gene3D" id="3.30.200.20">
    <property type="entry name" value="Phosphorylase Kinase, domain 1"/>
    <property type="match status" value="1"/>
</dbReference>
<dbReference type="Gene3D" id="1.25.10.10">
    <property type="entry name" value="Leucine-rich Repeat Variant"/>
    <property type="match status" value="1"/>
</dbReference>
<feature type="region of interest" description="Disordered" evidence="1">
    <location>
        <begin position="756"/>
        <end position="847"/>
    </location>
</feature>
<dbReference type="PANTHER" id="PTHR12984">
    <property type="entry name" value="SCY1-RELATED S/T PROTEIN KINASE-LIKE"/>
    <property type="match status" value="1"/>
</dbReference>
<feature type="region of interest" description="Disordered" evidence="1">
    <location>
        <begin position="625"/>
        <end position="647"/>
    </location>
</feature>
<dbReference type="GO" id="GO:0004672">
    <property type="term" value="F:protein kinase activity"/>
    <property type="evidence" value="ECO:0007669"/>
    <property type="project" value="InterPro"/>
</dbReference>
<keyword evidence="4" id="KW-1185">Reference proteome</keyword>
<dbReference type="PANTHER" id="PTHR12984:SF3">
    <property type="entry name" value="N-TERMINAL KINASE-LIKE PROTEIN"/>
    <property type="match status" value="1"/>
</dbReference>
<dbReference type="OrthoDB" id="447103at2759"/>
<protein>
    <submittedName>
        <fullName evidence="3">ARM repeat-containing protein</fullName>
    </submittedName>
</protein>
<accession>A0A9P3UMZ7</accession>
<reference evidence="3" key="1">
    <citation type="submission" date="2022-07" db="EMBL/GenBank/DDBJ databases">
        <title>The genome of Lyophyllum shimeji provides insight into the initial evolution of ectomycorrhizal fungal genome.</title>
        <authorList>
            <person name="Kobayashi Y."/>
            <person name="Shibata T."/>
            <person name="Hirakawa H."/>
            <person name="Shigenobu S."/>
            <person name="Nishiyama T."/>
            <person name="Yamada A."/>
            <person name="Hasebe M."/>
            <person name="Kawaguchi M."/>
        </authorList>
    </citation>
    <scope>NUCLEOTIDE SEQUENCE</scope>
    <source>
        <strain evidence="3">AT787</strain>
    </source>
</reference>
<evidence type="ECO:0000259" key="2">
    <source>
        <dbReference type="PROSITE" id="PS50011"/>
    </source>
</evidence>
<dbReference type="EMBL" id="BRPK01000004">
    <property type="protein sequence ID" value="GLB37300.1"/>
    <property type="molecule type" value="Genomic_DNA"/>
</dbReference>
<dbReference type="GO" id="GO:0006409">
    <property type="term" value="P:tRNA export from nucleus"/>
    <property type="evidence" value="ECO:0007669"/>
    <property type="project" value="TreeGrafter"/>
</dbReference>
<organism evidence="3 4">
    <name type="scientific">Lyophyllum shimeji</name>
    <name type="common">Hon-shimeji</name>
    <name type="synonym">Tricholoma shimeji</name>
    <dbReference type="NCBI Taxonomy" id="47721"/>
    <lineage>
        <taxon>Eukaryota</taxon>
        <taxon>Fungi</taxon>
        <taxon>Dikarya</taxon>
        <taxon>Basidiomycota</taxon>
        <taxon>Agaricomycotina</taxon>
        <taxon>Agaricomycetes</taxon>
        <taxon>Agaricomycetidae</taxon>
        <taxon>Agaricales</taxon>
        <taxon>Tricholomatineae</taxon>
        <taxon>Lyophyllaceae</taxon>
        <taxon>Lyophyllum</taxon>
    </lineage>
</organism>
<dbReference type="SUPFAM" id="SSF48371">
    <property type="entry name" value="ARM repeat"/>
    <property type="match status" value="1"/>
</dbReference>
<feature type="domain" description="Protein kinase" evidence="2">
    <location>
        <begin position="1"/>
        <end position="292"/>
    </location>
</feature>
<dbReference type="InterPro" id="IPR016024">
    <property type="entry name" value="ARM-type_fold"/>
</dbReference>
<dbReference type="InterPro" id="IPR000719">
    <property type="entry name" value="Prot_kinase_dom"/>
</dbReference>
<sequence length="847" mass="91052">MDYLRTLGSAAVSTLVQKSGLNLPFSLGTKVTTLDGVCNLYDGIKRDDGSPVSIFEYDFSDPSKNSIRQFATNALRKLRTTRHPDVLKFMDAVETDSNVYIMTERVRPLQTVLPTWSSRDAREREDWLLWGLHRISVALAFVNDPCSSTHGKICLSSVFISPSGEWKLGGFELLSNAKEEAATLYTLGGTFPSSSSWATPEVKKGGWSVLKEYDPAGADAYALGLLLHAVFNPSHPPPATVQPPHPPPTASSSGSIPSAMFVSFKKLLNPNPRGRLTPKAFLEIGMSDTGFFANNRLVKVCSGLDNFALASEADKSSFLRTLKESSSSFPPEFTSNRVLPSLVTALEYGGASATAILPLVLQFGSNVPHDEYPNIVLAPLVKLYASPDRGTRMALLDHLPEYAERLDKKTVSDKIFPHLSTGFSDTVAVIREATTKSIIVLAPKLTDRILNNDLLRFLAKMQTDPEASIRTNTCILIGRLGPTLGFHTKKKVLVPAFTRALKDTFVHARVAGLMAFMATIDCFDVEDVAHKVIPNIAFAMIDKEKLVRDQAFKAVELFVKKLEKHAATMPESALSDTSNVSGSAVPDQATLVTTAAGAATSLAGWAISSLGKKLVSSDLQTSIDGGAGAMPAERPTSAPPPVEISWNTSSNASLLSLPQPKSAAFPTSSPATRTKGLQLGANKVPQSIAASILAEQWAEEMPGSIGAEKAENPWGNDDLIDVNADEDDWSAFETAAPAIVVPKPLTPVGLGLGAIADGHGGSSRHVQPTNSQSRASTPISPPPKATSSDSMEKGRDTTRQSPSPGSMSPSFSEMTKEEKAAEMARRKEERKQRIALLKEQKKNATRT</sequence>
<evidence type="ECO:0000313" key="3">
    <source>
        <dbReference type="EMBL" id="GLB37300.1"/>
    </source>
</evidence>
<name>A0A9P3UMZ7_LYOSH</name>
<proteinExistence type="predicted"/>